<dbReference type="SUPFAM" id="SSF52047">
    <property type="entry name" value="RNI-like"/>
    <property type="match status" value="1"/>
</dbReference>
<keyword evidence="2" id="KW-1185">Reference proteome</keyword>
<proteinExistence type="predicted"/>
<name>A0A9P9L384_FUSSL</name>
<gene>
    <name evidence="1" type="ORF">B0J15DRAFT_483608</name>
</gene>
<comment type="caution">
    <text evidence="1">The sequence shown here is derived from an EMBL/GenBank/DDBJ whole genome shotgun (WGS) entry which is preliminary data.</text>
</comment>
<dbReference type="PANTHER" id="PTHR42057">
    <property type="entry name" value="F-BOX DOMAIN PROTEIN (AFU_ORTHOLOGUE AFUA_4G00200)"/>
    <property type="match status" value="1"/>
</dbReference>
<sequence length="522" mass="59135">MSSFPAGDGVLPPLLPEIWSHICSFMLKPSLSNLSLTSRQMNHIVLPHLFRSLRLEGFGGSAECVINIAKSPKLRGLVRELTIDSWVGSGFEYNANEDYEIPTDFMDALPYIRCFGKVTTMHLRFNEFCGDDDRTYWATEIEETWSFRYRIIDTVCHCIAGMWTKERQEGIDNRAGLEYDPEYPEDDLGVPLEHVLPLKELTISNLADYADASITRSKAWKKVLSLDSLVNLKLFIATETESASPESAVYFEEKYEFFGDLPNSWLSSPITDNLRVLSLFYCDYWGWFPKFDFRLIGQDGSPFPQLKVLALGNYVFSHDWQIDWFASIGSKNGSGGLEELYLDDCPILTRARQMGPLSRSDPGYPRAGTVMQSGSRRPDMFEFSLRWHQVLSRWTETMKALKVFRMGHGAWNSPAPEDAKMFREDADDDGYGMDASTYHRISYNIHRSFGGDGISVTEESRMQYTEYDIGTGPSPWLEGGRYYAGGAESPAVTEETRSKDEGAYEALFAAVSARQQDARGEV</sequence>
<dbReference type="EMBL" id="JAGTJS010000003">
    <property type="protein sequence ID" value="KAH7273161.1"/>
    <property type="molecule type" value="Genomic_DNA"/>
</dbReference>
<evidence type="ECO:0000313" key="1">
    <source>
        <dbReference type="EMBL" id="KAH7273161.1"/>
    </source>
</evidence>
<reference evidence="1" key="1">
    <citation type="journal article" date="2021" name="Nat. Commun.">
        <title>Genetic determinants of endophytism in the Arabidopsis root mycobiome.</title>
        <authorList>
            <person name="Mesny F."/>
            <person name="Miyauchi S."/>
            <person name="Thiergart T."/>
            <person name="Pickel B."/>
            <person name="Atanasova L."/>
            <person name="Karlsson M."/>
            <person name="Huettel B."/>
            <person name="Barry K.W."/>
            <person name="Haridas S."/>
            <person name="Chen C."/>
            <person name="Bauer D."/>
            <person name="Andreopoulos W."/>
            <person name="Pangilinan J."/>
            <person name="LaButti K."/>
            <person name="Riley R."/>
            <person name="Lipzen A."/>
            <person name="Clum A."/>
            <person name="Drula E."/>
            <person name="Henrissat B."/>
            <person name="Kohler A."/>
            <person name="Grigoriev I.V."/>
            <person name="Martin F.M."/>
            <person name="Hacquard S."/>
        </authorList>
    </citation>
    <scope>NUCLEOTIDE SEQUENCE</scope>
    <source>
        <strain evidence="1">FSSC 5 MPI-SDFR-AT-0091</strain>
    </source>
</reference>
<evidence type="ECO:0008006" key="3">
    <source>
        <dbReference type="Google" id="ProtNLM"/>
    </source>
</evidence>
<dbReference type="PANTHER" id="PTHR42057:SF2">
    <property type="entry name" value="F-BOX DOMAIN PROTEIN (AFU_ORTHOLOGUE AFUA_4G00200)-RELATED"/>
    <property type="match status" value="1"/>
</dbReference>
<protein>
    <recommendedName>
        <fullName evidence="3">F-box domain-containing protein</fullName>
    </recommendedName>
</protein>
<accession>A0A9P9L384</accession>
<dbReference type="AlphaFoldDB" id="A0A9P9L384"/>
<dbReference type="Proteomes" id="UP000736672">
    <property type="component" value="Unassembled WGS sequence"/>
</dbReference>
<dbReference type="OrthoDB" id="3140657at2759"/>
<organism evidence="1 2">
    <name type="scientific">Fusarium solani</name>
    <name type="common">Filamentous fungus</name>
    <dbReference type="NCBI Taxonomy" id="169388"/>
    <lineage>
        <taxon>Eukaryota</taxon>
        <taxon>Fungi</taxon>
        <taxon>Dikarya</taxon>
        <taxon>Ascomycota</taxon>
        <taxon>Pezizomycotina</taxon>
        <taxon>Sordariomycetes</taxon>
        <taxon>Hypocreomycetidae</taxon>
        <taxon>Hypocreales</taxon>
        <taxon>Nectriaceae</taxon>
        <taxon>Fusarium</taxon>
        <taxon>Fusarium solani species complex</taxon>
    </lineage>
</organism>
<evidence type="ECO:0000313" key="2">
    <source>
        <dbReference type="Proteomes" id="UP000736672"/>
    </source>
</evidence>